<dbReference type="Pfam" id="PF00002">
    <property type="entry name" value="7tm_2"/>
    <property type="match status" value="1"/>
</dbReference>
<dbReference type="InterPro" id="IPR017981">
    <property type="entry name" value="GPCR_2-like_7TM"/>
</dbReference>
<keyword evidence="9" id="KW-0807">Transducer</keyword>
<reference evidence="11 12" key="1">
    <citation type="journal article" date="2017" name="G3 (Bethesda)">
        <title>The Physical Genome Mapping of Anopheles albimanus Corrected Scaffold Misassemblies and Identified Interarm Rearrangements in Genus Anopheles.</title>
        <authorList>
            <person name="Artemov G.N."/>
            <person name="Peery A.N."/>
            <person name="Jiang X."/>
            <person name="Tu Z."/>
            <person name="Stegniy V.N."/>
            <person name="Sharakhova M.V."/>
            <person name="Sharakhov I.V."/>
        </authorList>
    </citation>
    <scope>NUCLEOTIDE SEQUENCE [LARGE SCALE GENOMIC DNA]</scope>
    <source>
        <strain evidence="11 12">ALBI9_A</strain>
    </source>
</reference>
<reference evidence="11" key="2">
    <citation type="submission" date="2022-08" db="UniProtKB">
        <authorList>
            <consortium name="EnsemblMetazoa"/>
        </authorList>
    </citation>
    <scope>IDENTIFICATION</scope>
    <source>
        <strain evidence="11">STECLA/ALBI9_A</strain>
    </source>
</reference>
<evidence type="ECO:0000256" key="4">
    <source>
        <dbReference type="ARBA" id="ARBA00022692"/>
    </source>
</evidence>
<comment type="subcellular location">
    <subcellularLocation>
        <location evidence="1">Cell membrane</location>
        <topology evidence="1">Multi-pass membrane protein</topology>
    </subcellularLocation>
</comment>
<keyword evidence="4" id="KW-0812">Transmembrane</keyword>
<dbReference type="AlphaFoldDB" id="A0A182FDQ8"/>
<evidence type="ECO:0000256" key="8">
    <source>
        <dbReference type="ARBA" id="ARBA00023170"/>
    </source>
</evidence>
<dbReference type="Gene3D" id="1.20.1070.10">
    <property type="entry name" value="Rhodopsin 7-helix transmembrane proteins"/>
    <property type="match status" value="1"/>
</dbReference>
<dbReference type="EnsemblMetazoa" id="AALB004649-RA">
    <property type="protein sequence ID" value="AALB004649-PA"/>
    <property type="gene ID" value="AALB004649"/>
</dbReference>
<dbReference type="VEuPathDB" id="VectorBase:AALB004649"/>
<dbReference type="SUPFAM" id="SSF81321">
    <property type="entry name" value="Family A G protein-coupled receptor-like"/>
    <property type="match status" value="1"/>
</dbReference>
<keyword evidence="6" id="KW-0297">G-protein coupled receptor</keyword>
<dbReference type="PROSITE" id="PS50261">
    <property type="entry name" value="G_PROTEIN_RECEP_F2_4"/>
    <property type="match status" value="1"/>
</dbReference>
<evidence type="ECO:0000256" key="6">
    <source>
        <dbReference type="ARBA" id="ARBA00023040"/>
    </source>
</evidence>
<dbReference type="InterPro" id="IPR000832">
    <property type="entry name" value="GPCR_2_secretin-like"/>
</dbReference>
<comment type="similarity">
    <text evidence="2">Belongs to the G-protein coupled receptor 2 family. Mth subfamily.</text>
</comment>
<evidence type="ECO:0000256" key="5">
    <source>
        <dbReference type="ARBA" id="ARBA00022989"/>
    </source>
</evidence>
<dbReference type="CDD" id="cd15039">
    <property type="entry name" value="7tmB3_Methuselah-like"/>
    <property type="match status" value="1"/>
</dbReference>
<evidence type="ECO:0000256" key="2">
    <source>
        <dbReference type="ARBA" id="ARBA00008979"/>
    </source>
</evidence>
<organism evidence="11 12">
    <name type="scientific">Anopheles albimanus</name>
    <name type="common">New world malaria mosquito</name>
    <dbReference type="NCBI Taxonomy" id="7167"/>
    <lineage>
        <taxon>Eukaryota</taxon>
        <taxon>Metazoa</taxon>
        <taxon>Ecdysozoa</taxon>
        <taxon>Arthropoda</taxon>
        <taxon>Hexapoda</taxon>
        <taxon>Insecta</taxon>
        <taxon>Pterygota</taxon>
        <taxon>Neoptera</taxon>
        <taxon>Endopterygota</taxon>
        <taxon>Diptera</taxon>
        <taxon>Nematocera</taxon>
        <taxon>Culicoidea</taxon>
        <taxon>Culicidae</taxon>
        <taxon>Anophelinae</taxon>
        <taxon>Anopheles</taxon>
    </lineage>
</organism>
<keyword evidence="8" id="KW-0675">Receptor</keyword>
<dbReference type="GO" id="GO:0005886">
    <property type="term" value="C:plasma membrane"/>
    <property type="evidence" value="ECO:0007669"/>
    <property type="project" value="UniProtKB-SubCell"/>
</dbReference>
<evidence type="ECO:0000259" key="10">
    <source>
        <dbReference type="PROSITE" id="PS50261"/>
    </source>
</evidence>
<dbReference type="PANTHER" id="PTHR47154:SF2">
    <property type="entry name" value="G-PROTEIN COUPLED RECEPTOR MTH-RELATED"/>
    <property type="match status" value="1"/>
</dbReference>
<protein>
    <recommendedName>
        <fullName evidence="10">G-protein coupled receptors family 2 profile 2 domain-containing protein</fullName>
    </recommendedName>
</protein>
<dbReference type="VEuPathDB" id="VectorBase:AALB20_037277"/>
<keyword evidence="12" id="KW-1185">Reference proteome</keyword>
<dbReference type="STRING" id="7167.A0A182FDQ8"/>
<dbReference type="SUPFAM" id="SSF63877">
    <property type="entry name" value="Methuselah ectodomain"/>
    <property type="match status" value="1"/>
</dbReference>
<proteinExistence type="inferred from homology"/>
<evidence type="ECO:0000256" key="9">
    <source>
        <dbReference type="ARBA" id="ARBA00023224"/>
    </source>
</evidence>
<accession>A0A182FDQ8</accession>
<dbReference type="InterPro" id="IPR036272">
    <property type="entry name" value="Methuselah_N_sf"/>
</dbReference>
<evidence type="ECO:0000313" key="12">
    <source>
        <dbReference type="Proteomes" id="UP000069272"/>
    </source>
</evidence>
<dbReference type="GO" id="GO:0008528">
    <property type="term" value="F:G protein-coupled peptide receptor activity"/>
    <property type="evidence" value="ECO:0007669"/>
    <property type="project" value="TreeGrafter"/>
</dbReference>
<dbReference type="PANTHER" id="PTHR47154">
    <property type="entry name" value="G-PROTEIN COUPLED RECEPTOR MTH-RELATED"/>
    <property type="match status" value="1"/>
</dbReference>
<name>A0A182FDQ8_ANOAL</name>
<keyword evidence="3" id="KW-1003">Cell membrane</keyword>
<dbReference type="GO" id="GO:0007166">
    <property type="term" value="P:cell surface receptor signaling pathway"/>
    <property type="evidence" value="ECO:0007669"/>
    <property type="project" value="InterPro"/>
</dbReference>
<keyword evidence="7" id="KW-0472">Membrane</keyword>
<evidence type="ECO:0000256" key="1">
    <source>
        <dbReference type="ARBA" id="ARBA00004651"/>
    </source>
</evidence>
<feature type="domain" description="G-protein coupled receptors family 2 profile 2" evidence="10">
    <location>
        <begin position="184"/>
        <end position="449"/>
    </location>
</feature>
<dbReference type="Proteomes" id="UP000069272">
    <property type="component" value="Chromosome 3L"/>
</dbReference>
<keyword evidence="5" id="KW-1133">Transmembrane helix</keyword>
<evidence type="ECO:0000313" key="11">
    <source>
        <dbReference type="EnsemblMetazoa" id="AALB004649-PA"/>
    </source>
</evidence>
<dbReference type="InterPro" id="IPR051384">
    <property type="entry name" value="Mth_GPCR"/>
</dbReference>
<evidence type="ECO:0000256" key="3">
    <source>
        <dbReference type="ARBA" id="ARBA00022475"/>
    </source>
</evidence>
<sequence>MLYALHSRLRLLKWFVVLLLYSVQAIDVQLCTEQESVDITNGTMDGDGSVEYLGVRYNSSQYFQDGNIRKGCICLIRQCIYVCEAPEFVNVGLKELYANVSDAMGENNRKINLAADNRFHLILAEPYCEKLWFTLEQDHVIVTYKGDLNQNGYILNYSQFCMLPKNNMGMFHASYCEHEIRDLPYPIYAFGFLVSLPFLVATFVVYAILPELQNVSGKSLMSYVACLAISYLLVALGRLDVYEYILCVVSAYILYFMLMASFFWLNVMSFDIYRTIGGSRGRMTERRKFVYYSLYAWGSPLLFLSLILLFDHTELISYQLRPNVGAEGCFLKDERLTQFLYLYLPLLIIISANILFFTITAKRINQSDRTGAITINDNSGQHSRREHDHNTFRLYLRLFFVMVLSWSMEIISSLMTEAKTAPPQWVVYLLDFWSCLVGIIIFILLVCNERVKNLLLKRYV</sequence>
<evidence type="ECO:0000256" key="7">
    <source>
        <dbReference type="ARBA" id="ARBA00023136"/>
    </source>
</evidence>